<dbReference type="AlphaFoldDB" id="A0A9X7FF02"/>
<evidence type="ECO:0000256" key="1">
    <source>
        <dbReference type="SAM" id="Phobius"/>
    </source>
</evidence>
<keyword evidence="4" id="KW-1185">Reference proteome</keyword>
<dbReference type="RefSeq" id="WP_032842297.1">
    <property type="nucleotide sequence ID" value="NZ_CP019058.1"/>
</dbReference>
<evidence type="ECO:0000313" key="2">
    <source>
        <dbReference type="EMBL" id="APW18513.1"/>
    </source>
</evidence>
<keyword evidence="1" id="KW-0812">Transmembrane</keyword>
<reference evidence="2" key="4">
    <citation type="journal article" date="2021" name="Pathogens">
        <title>Discrimination of Gardnerella Species by Combining MALDI-TOF Protein Profile, Chaperonin cpn60 Sequences, and Phenotypic Characteristics.</title>
        <authorList>
            <person name="Bulavaite A."/>
            <person name="Maier T."/>
            <person name="Pleckaityte M."/>
        </authorList>
    </citation>
    <scope>NUCLEOTIDE SEQUENCE</scope>
    <source>
        <strain evidence="2">GV37</strain>
    </source>
</reference>
<organism evidence="3 5">
    <name type="scientific">Gardnerella swidsinskii</name>
    <dbReference type="NCBI Taxonomy" id="2792979"/>
    <lineage>
        <taxon>Bacteria</taxon>
        <taxon>Bacillati</taxon>
        <taxon>Actinomycetota</taxon>
        <taxon>Actinomycetes</taxon>
        <taxon>Bifidobacteriales</taxon>
        <taxon>Bifidobacteriaceae</taxon>
        <taxon>Gardnerella</taxon>
    </lineage>
</organism>
<feature type="transmembrane region" description="Helical" evidence="1">
    <location>
        <begin position="53"/>
        <end position="75"/>
    </location>
</feature>
<feature type="transmembrane region" description="Helical" evidence="1">
    <location>
        <begin position="96"/>
        <end position="126"/>
    </location>
</feature>
<reference evidence="3 5" key="3">
    <citation type="submission" date="2017-09" db="EMBL/GenBank/DDBJ databases">
        <title>Bacterial strain isolated from the female urinary microbiota.</title>
        <authorList>
            <person name="Thomas-White K."/>
            <person name="Kumar N."/>
            <person name="Forster S."/>
            <person name="Putonti C."/>
            <person name="Lawley T."/>
            <person name="Wolfe A.J."/>
        </authorList>
    </citation>
    <scope>NUCLEOTIDE SEQUENCE [LARGE SCALE GENOMIC DNA]</scope>
    <source>
        <strain evidence="3 5">UMB0411</strain>
    </source>
</reference>
<protein>
    <submittedName>
        <fullName evidence="3">Uncharacterized protein</fullName>
    </submittedName>
</protein>
<evidence type="ECO:0000313" key="5">
    <source>
        <dbReference type="Proteomes" id="UP000235293"/>
    </source>
</evidence>
<reference evidence="4" key="1">
    <citation type="submission" date="2017-01" db="EMBL/GenBank/DDBJ databases">
        <title>Gardnerella vaginalis bacteremia associated with severe acute encephalopathy in a young female patient: Case Report and characterization of the isolate.</title>
        <authorList>
            <person name="Tankovic J."/>
            <person name="Timinskas A."/>
            <person name="Zilnyte M."/>
            <person name="Janulaitiene M."/>
            <person name="Zvirbliene A."/>
            <person name="Pleckaityte M."/>
        </authorList>
    </citation>
    <scope>NUCLEOTIDE SEQUENCE [LARGE SCALE GENOMIC DNA]</scope>
    <source>
        <strain evidence="4">GV37</strain>
    </source>
</reference>
<keyword evidence="1" id="KW-1133">Transmembrane helix</keyword>
<gene>
    <name evidence="2" type="ORF">BVL65_02715</name>
    <name evidence="3" type="ORF">CJ213_02210</name>
</gene>
<feature type="transmembrane region" description="Helical" evidence="1">
    <location>
        <begin position="7"/>
        <end position="24"/>
    </location>
</feature>
<proteinExistence type="predicted"/>
<name>A0A9X7FF02_9BIFI</name>
<dbReference type="EMBL" id="PNGY01000001">
    <property type="protein sequence ID" value="PMC54955.1"/>
    <property type="molecule type" value="Genomic_DNA"/>
</dbReference>
<sequence>MKKCKTVANILWALGVFSLLLVILEERNITHFLPIYSVHKPTTTEQINLSNTLTLSICCIGYLLLGISLVLKIVTATSTKKLPQTNKPIYIKIILISLKVVAVIFTLLIIAFSLLFAFFSFLVLVVDFNTPQ</sequence>
<dbReference type="EMBL" id="CP019058">
    <property type="protein sequence ID" value="APW18513.1"/>
    <property type="molecule type" value="Genomic_DNA"/>
</dbReference>
<dbReference type="Proteomes" id="UP000235293">
    <property type="component" value="Unassembled WGS sequence"/>
</dbReference>
<reference evidence="2" key="2">
    <citation type="submission" date="2017-01" db="EMBL/GenBank/DDBJ databases">
        <authorList>
            <person name="Timinskas A."/>
        </authorList>
    </citation>
    <scope>NUCLEOTIDE SEQUENCE</scope>
    <source>
        <strain evidence="2">GV37</strain>
    </source>
</reference>
<keyword evidence="1" id="KW-0472">Membrane</keyword>
<evidence type="ECO:0000313" key="3">
    <source>
        <dbReference type="EMBL" id="PMC54955.1"/>
    </source>
</evidence>
<evidence type="ECO:0000313" key="4">
    <source>
        <dbReference type="Proteomes" id="UP000186260"/>
    </source>
</evidence>
<dbReference type="Proteomes" id="UP000186260">
    <property type="component" value="Chromosome"/>
</dbReference>
<accession>A0A9X7FF02</accession>